<dbReference type="InterPro" id="IPR023591">
    <property type="entry name" value="Ribosomal_uS2_flav_dom_sf"/>
</dbReference>
<dbReference type="SUPFAM" id="SSF52313">
    <property type="entry name" value="Ribosomal protein S2"/>
    <property type="match status" value="1"/>
</dbReference>
<evidence type="ECO:0000256" key="2">
    <source>
        <dbReference type="ARBA" id="ARBA00022980"/>
    </source>
</evidence>
<evidence type="ECO:0000256" key="5">
    <source>
        <dbReference type="SAM" id="MobiDB-lite"/>
    </source>
</evidence>
<feature type="compositionally biased region" description="Basic and acidic residues" evidence="5">
    <location>
        <begin position="36"/>
        <end position="65"/>
    </location>
</feature>
<evidence type="ECO:0000256" key="1">
    <source>
        <dbReference type="ARBA" id="ARBA00006242"/>
    </source>
</evidence>
<keyword evidence="7" id="KW-1185">Reference proteome</keyword>
<keyword evidence="2" id="KW-0689">Ribosomal protein</keyword>
<dbReference type="Proteomes" id="UP000478008">
    <property type="component" value="Unassembled WGS sequence"/>
</dbReference>
<dbReference type="EMBL" id="CABFWN010000003">
    <property type="protein sequence ID" value="VUG18353.1"/>
    <property type="molecule type" value="Genomic_DNA"/>
</dbReference>
<dbReference type="PROSITE" id="PS00962">
    <property type="entry name" value="RIBOSOMAL_S2_1"/>
    <property type="match status" value="1"/>
</dbReference>
<sequence>MRQAVQAMEAMHVSGGRIVREVISRRCFSGSAIRSTGDEFKGQPAEPEKQDEEGSKKEDEKYERTKKIARKEELKNSKSKDTELMERLRGQKNILEQVSGMTVKEFEAVLNSTPRPTLGRDEAVLRKFRELLKAYVRRDSVRREFKSSSALLAQFPNLAPTGKAEPYSAAELAVRQRHHAALMGNLGSVVRSVYKPHMLISNPPKPARVSLEKMLACGVHLGHSVALWNRKTQPFLYGEYGGIHIIDLNQTLAHLKRAAAAVRGVAQNGGLVLFLGLKEGQMRAVREAARRCNGYFVIHKWTPGTITNALENPKPRLEVDMADIPTKRQLSADEGALNIKPDLIVMLNPLESQVAVKEANQARIPTVGIVDTNCDPGIVTYPIPANDDSVRSTNLICGVLGRAGEAGYKRRLSAVHAYKSALGIPLEEPVDGDGAAETAQGAGAAR</sequence>
<keyword evidence="3" id="KW-0007">Acetylation</keyword>
<evidence type="ECO:0000313" key="7">
    <source>
        <dbReference type="Proteomes" id="UP000478008"/>
    </source>
</evidence>
<reference evidence="6 7" key="1">
    <citation type="submission" date="2019-07" db="EMBL/GenBank/DDBJ databases">
        <authorList>
            <person name="Friedrich A."/>
            <person name="Schacherer J."/>
        </authorList>
    </citation>
    <scope>NUCLEOTIDE SEQUENCE [LARGE SCALE GENOMIC DNA]</scope>
</reference>
<evidence type="ECO:0000313" key="6">
    <source>
        <dbReference type="EMBL" id="VUG18353.1"/>
    </source>
</evidence>
<protein>
    <submittedName>
        <fullName evidence="6">DEBR0S3_08548g1_1</fullName>
    </submittedName>
</protein>
<evidence type="ECO:0000256" key="4">
    <source>
        <dbReference type="ARBA" id="ARBA00023274"/>
    </source>
</evidence>
<dbReference type="NCBIfam" id="TIGR01011">
    <property type="entry name" value="rpsB_bact"/>
    <property type="match status" value="1"/>
</dbReference>
<feature type="region of interest" description="Disordered" evidence="5">
    <location>
        <begin position="34"/>
        <end position="65"/>
    </location>
</feature>
<dbReference type="AlphaFoldDB" id="A0A7D9CYJ8"/>
<dbReference type="PANTHER" id="PTHR12534:SF0">
    <property type="entry name" value="SMALL RIBOSOMAL SUBUNIT PROTEIN US2M"/>
    <property type="match status" value="1"/>
</dbReference>
<gene>
    <name evidence="6" type="primary">MRP4</name>
    <name evidence="6" type="ORF">DEBR0S3_08548G</name>
</gene>
<dbReference type="HAMAP" id="MF_00291_B">
    <property type="entry name" value="Ribosomal_uS2_B"/>
    <property type="match status" value="1"/>
</dbReference>
<name>A0A7D9CYJ8_DEKBR</name>
<dbReference type="Pfam" id="PF00318">
    <property type="entry name" value="Ribosomal_S2"/>
    <property type="match status" value="1"/>
</dbReference>
<comment type="similarity">
    <text evidence="1">Belongs to the universal ribosomal protein uS2 family.</text>
</comment>
<dbReference type="Gene3D" id="3.40.50.10490">
    <property type="entry name" value="Glucose-6-phosphate isomerase like protein, domain 1"/>
    <property type="match status" value="1"/>
</dbReference>
<dbReference type="CDD" id="cd01425">
    <property type="entry name" value="RPS2"/>
    <property type="match status" value="1"/>
</dbReference>
<keyword evidence="4" id="KW-0687">Ribonucleoprotein</keyword>
<organism evidence="6 7">
    <name type="scientific">Dekkera bruxellensis</name>
    <name type="common">Brettanomyces custersii</name>
    <dbReference type="NCBI Taxonomy" id="5007"/>
    <lineage>
        <taxon>Eukaryota</taxon>
        <taxon>Fungi</taxon>
        <taxon>Dikarya</taxon>
        <taxon>Ascomycota</taxon>
        <taxon>Saccharomycotina</taxon>
        <taxon>Pichiomycetes</taxon>
        <taxon>Pichiales</taxon>
        <taxon>Pichiaceae</taxon>
        <taxon>Brettanomyces</taxon>
    </lineage>
</organism>
<dbReference type="GO" id="GO:0006412">
    <property type="term" value="P:translation"/>
    <property type="evidence" value="ECO:0007669"/>
    <property type="project" value="InterPro"/>
</dbReference>
<accession>A0A7D9CYJ8</accession>
<dbReference type="PANTHER" id="PTHR12534">
    <property type="entry name" value="30S RIBOSOMAL PROTEIN S2 PROKARYOTIC AND ORGANELLAR"/>
    <property type="match status" value="1"/>
</dbReference>
<dbReference type="InterPro" id="IPR001865">
    <property type="entry name" value="Ribosomal_uS2"/>
</dbReference>
<dbReference type="GO" id="GO:0003735">
    <property type="term" value="F:structural constituent of ribosome"/>
    <property type="evidence" value="ECO:0007669"/>
    <property type="project" value="InterPro"/>
</dbReference>
<dbReference type="InterPro" id="IPR005706">
    <property type="entry name" value="Ribosomal_uS2_bac/mit/plastid"/>
</dbReference>
<dbReference type="GO" id="GO:0005763">
    <property type="term" value="C:mitochondrial small ribosomal subunit"/>
    <property type="evidence" value="ECO:0007669"/>
    <property type="project" value="TreeGrafter"/>
</dbReference>
<proteinExistence type="inferred from homology"/>
<evidence type="ECO:0000256" key="3">
    <source>
        <dbReference type="ARBA" id="ARBA00022990"/>
    </source>
</evidence>
<dbReference type="SMR" id="A0A7D9CYJ8"/>
<dbReference type="PRINTS" id="PR00395">
    <property type="entry name" value="RIBOSOMALS2"/>
</dbReference>
<dbReference type="InterPro" id="IPR018130">
    <property type="entry name" value="Ribosomal_uS2_CS"/>
</dbReference>